<evidence type="ECO:0000256" key="1">
    <source>
        <dbReference type="ARBA" id="ARBA00000966"/>
    </source>
</evidence>
<dbReference type="Gene3D" id="1.50.10.10">
    <property type="match status" value="1"/>
</dbReference>
<name>B8LDS2_THAPS</name>
<evidence type="ECO:0000313" key="11">
    <source>
        <dbReference type="EMBL" id="EED86531.1"/>
    </source>
</evidence>
<dbReference type="Proteomes" id="UP000001449">
    <property type="component" value="Unassembled WGS sequence"/>
</dbReference>
<protein>
    <recommendedName>
        <fullName evidence="3">cellulase</fullName>
        <ecNumber evidence="3">3.2.1.4</ecNumber>
    </recommendedName>
</protein>
<keyword evidence="7" id="KW-0326">Glycosidase</keyword>
<dbReference type="HOGENOM" id="CLU_006010_2_1_1"/>
<dbReference type="Pfam" id="PF02927">
    <property type="entry name" value="CelD_N"/>
    <property type="match status" value="1"/>
</dbReference>
<evidence type="ECO:0000256" key="7">
    <source>
        <dbReference type="ARBA" id="ARBA00023295"/>
    </source>
</evidence>
<dbReference type="AlphaFoldDB" id="B8LDS2"/>
<feature type="non-terminal residue" evidence="11">
    <location>
        <position position="602"/>
    </location>
</feature>
<comment type="catalytic activity">
    <reaction evidence="1">
        <text>Endohydrolysis of (1-&gt;4)-beta-D-glucosidic linkages in cellulose, lichenin and cereal beta-D-glucans.</text>
        <dbReference type="EC" id="3.2.1.4"/>
    </reaction>
</comment>
<evidence type="ECO:0000256" key="2">
    <source>
        <dbReference type="ARBA" id="ARBA00007072"/>
    </source>
</evidence>
<dbReference type="InterPro" id="IPR004197">
    <property type="entry name" value="Cellulase_Ig-like"/>
</dbReference>
<dbReference type="PANTHER" id="PTHR22298">
    <property type="entry name" value="ENDO-1,4-BETA-GLUCANASE"/>
    <property type="match status" value="1"/>
</dbReference>
<dbReference type="GO" id="GO:0008810">
    <property type="term" value="F:cellulase activity"/>
    <property type="evidence" value="ECO:0007669"/>
    <property type="project" value="UniProtKB-EC"/>
</dbReference>
<dbReference type="EC" id="3.2.1.4" evidence="3"/>
<dbReference type="SUPFAM" id="SSF81296">
    <property type="entry name" value="E set domains"/>
    <property type="match status" value="1"/>
</dbReference>
<keyword evidence="6" id="KW-0119">Carbohydrate metabolism</keyword>
<evidence type="ECO:0000256" key="4">
    <source>
        <dbReference type="ARBA" id="ARBA00022801"/>
    </source>
</evidence>
<dbReference type="RefSeq" id="XP_002297206.1">
    <property type="nucleotide sequence ID" value="XM_002297170.1"/>
</dbReference>
<evidence type="ECO:0000256" key="6">
    <source>
        <dbReference type="ARBA" id="ARBA00023277"/>
    </source>
</evidence>
<accession>B8LDS2</accession>
<keyword evidence="12" id="KW-1185">Reference proteome</keyword>
<evidence type="ECO:0000259" key="9">
    <source>
        <dbReference type="Pfam" id="PF00759"/>
    </source>
</evidence>
<dbReference type="PaxDb" id="35128-Thaps264646"/>
<dbReference type="InterPro" id="IPR014756">
    <property type="entry name" value="Ig_E-set"/>
</dbReference>
<dbReference type="SUPFAM" id="SSF48208">
    <property type="entry name" value="Six-hairpin glycosidases"/>
    <property type="match status" value="1"/>
</dbReference>
<evidence type="ECO:0000256" key="3">
    <source>
        <dbReference type="ARBA" id="ARBA00012601"/>
    </source>
</evidence>
<dbReference type="GO" id="GO:0030245">
    <property type="term" value="P:cellulose catabolic process"/>
    <property type="evidence" value="ECO:0007669"/>
    <property type="project" value="UniProtKB-KW"/>
</dbReference>
<dbReference type="eggNOG" id="ENOG502T6UG">
    <property type="taxonomic scope" value="Eukaryota"/>
</dbReference>
<comment type="similarity">
    <text evidence="2">Belongs to the glycosyl hydrolase 9 (cellulase E) family.</text>
</comment>
<reference evidence="11 12" key="2">
    <citation type="journal article" date="2008" name="Nature">
        <title>The Phaeodactylum genome reveals the evolutionary history of diatom genomes.</title>
        <authorList>
            <person name="Bowler C."/>
            <person name="Allen A.E."/>
            <person name="Badger J.H."/>
            <person name="Grimwood J."/>
            <person name="Jabbari K."/>
            <person name="Kuo A."/>
            <person name="Maheswari U."/>
            <person name="Martens C."/>
            <person name="Maumus F."/>
            <person name="Otillar R.P."/>
            <person name="Rayko E."/>
            <person name="Salamov A."/>
            <person name="Vandepoele K."/>
            <person name="Beszteri B."/>
            <person name="Gruber A."/>
            <person name="Heijde M."/>
            <person name="Katinka M."/>
            <person name="Mock T."/>
            <person name="Valentin K."/>
            <person name="Verret F."/>
            <person name="Berges J.A."/>
            <person name="Brownlee C."/>
            <person name="Cadoret J.P."/>
            <person name="Chiovitti A."/>
            <person name="Choi C.J."/>
            <person name="Coesel S."/>
            <person name="De Martino A."/>
            <person name="Detter J.C."/>
            <person name="Durkin C."/>
            <person name="Falciatore A."/>
            <person name="Fournet J."/>
            <person name="Haruta M."/>
            <person name="Huysman M.J."/>
            <person name="Jenkins B.D."/>
            <person name="Jiroutova K."/>
            <person name="Jorgensen R.E."/>
            <person name="Joubert Y."/>
            <person name="Kaplan A."/>
            <person name="Kroger N."/>
            <person name="Kroth P.G."/>
            <person name="La Roche J."/>
            <person name="Lindquist E."/>
            <person name="Lommer M."/>
            <person name="Martin-Jezequel V."/>
            <person name="Lopez P.J."/>
            <person name="Lucas S."/>
            <person name="Mangogna M."/>
            <person name="McGinnis K."/>
            <person name="Medlin L.K."/>
            <person name="Montsant A."/>
            <person name="Oudot-Le Secq M.P."/>
            <person name="Napoli C."/>
            <person name="Obornik M."/>
            <person name="Parker M.S."/>
            <person name="Petit J.L."/>
            <person name="Porcel B.M."/>
            <person name="Poulsen N."/>
            <person name="Robison M."/>
            <person name="Rychlewski L."/>
            <person name="Rynearson T.A."/>
            <person name="Schmutz J."/>
            <person name="Shapiro H."/>
            <person name="Siaut M."/>
            <person name="Stanley M."/>
            <person name="Sussman M.R."/>
            <person name="Taylor A.R."/>
            <person name="Vardi A."/>
            <person name="von Dassow P."/>
            <person name="Vyverman W."/>
            <person name="Willis A."/>
            <person name="Wyrwicz L.S."/>
            <person name="Rokhsar D.S."/>
            <person name="Weissenbach J."/>
            <person name="Armbrust E.V."/>
            <person name="Green B.R."/>
            <person name="Van de Peer Y."/>
            <person name="Grigoriev I.V."/>
        </authorList>
    </citation>
    <scope>NUCLEOTIDE SEQUENCE [LARGE SCALE GENOMIC DNA]</scope>
    <source>
        <strain evidence="11 12">CCMP1335</strain>
    </source>
</reference>
<dbReference type="InParanoid" id="B8LDS2"/>
<dbReference type="EMBL" id="DS999421">
    <property type="protein sequence ID" value="EED86531.1"/>
    <property type="molecule type" value="Genomic_DNA"/>
</dbReference>
<dbReference type="CDD" id="cd02850">
    <property type="entry name" value="E_set_Cellulase_N"/>
    <property type="match status" value="1"/>
</dbReference>
<reference evidence="11 12" key="1">
    <citation type="journal article" date="2004" name="Science">
        <title>The genome of the diatom Thalassiosira pseudonana: ecology, evolution, and metabolism.</title>
        <authorList>
            <person name="Armbrust E.V."/>
            <person name="Berges J.A."/>
            <person name="Bowler C."/>
            <person name="Green B.R."/>
            <person name="Martinez D."/>
            <person name="Putnam N.H."/>
            <person name="Zhou S."/>
            <person name="Allen A.E."/>
            <person name="Apt K.E."/>
            <person name="Bechner M."/>
            <person name="Brzezinski M.A."/>
            <person name="Chaal B.K."/>
            <person name="Chiovitti A."/>
            <person name="Davis A.K."/>
            <person name="Demarest M.S."/>
            <person name="Detter J.C."/>
            <person name="Glavina T."/>
            <person name="Goodstein D."/>
            <person name="Hadi M.Z."/>
            <person name="Hellsten U."/>
            <person name="Hildebrand M."/>
            <person name="Jenkins B.D."/>
            <person name="Jurka J."/>
            <person name="Kapitonov V.V."/>
            <person name="Kroger N."/>
            <person name="Lau W.W."/>
            <person name="Lane T.W."/>
            <person name="Larimer F.W."/>
            <person name="Lippmeier J.C."/>
            <person name="Lucas S."/>
            <person name="Medina M."/>
            <person name="Montsant A."/>
            <person name="Obornik M."/>
            <person name="Parker M.S."/>
            <person name="Palenik B."/>
            <person name="Pazour G.J."/>
            <person name="Richardson P.M."/>
            <person name="Rynearson T.A."/>
            <person name="Saito M.A."/>
            <person name="Schwartz D.C."/>
            <person name="Thamatrakoln K."/>
            <person name="Valentin K."/>
            <person name="Vardi A."/>
            <person name="Wilkerson F.P."/>
            <person name="Rokhsar D.S."/>
        </authorList>
    </citation>
    <scope>NUCLEOTIDE SEQUENCE [LARGE SCALE GENOMIC DNA]</scope>
    <source>
        <strain evidence="11 12">CCMP1335</strain>
    </source>
</reference>
<dbReference type="InterPro" id="IPR001701">
    <property type="entry name" value="Glyco_hydro_9"/>
</dbReference>
<evidence type="ECO:0000256" key="5">
    <source>
        <dbReference type="ARBA" id="ARBA00023001"/>
    </source>
</evidence>
<feature type="domain" description="Cellulase Ig-like" evidence="10">
    <location>
        <begin position="1"/>
        <end position="78"/>
    </location>
</feature>
<evidence type="ECO:0000259" key="10">
    <source>
        <dbReference type="Pfam" id="PF02927"/>
    </source>
</evidence>
<feature type="domain" description="Glycoside hydrolase family 9" evidence="9">
    <location>
        <begin position="89"/>
        <end position="552"/>
    </location>
</feature>
<feature type="non-terminal residue" evidence="11">
    <location>
        <position position="1"/>
    </location>
</feature>
<keyword evidence="4" id="KW-0378">Hydrolase</keyword>
<keyword evidence="8" id="KW-0624">Polysaccharide degradation</keyword>
<dbReference type="OMA" id="QFCYIDD"/>
<evidence type="ECO:0000256" key="8">
    <source>
        <dbReference type="ARBA" id="ARBA00023326"/>
    </source>
</evidence>
<evidence type="ECO:0000313" key="12">
    <source>
        <dbReference type="Proteomes" id="UP000001449"/>
    </source>
</evidence>
<sequence>RVNQVGYLKFATKIGVVVDSSTSPIDWQIQDASGSVLLSGYTSVYGEDPASGDHLHHADFSSLKDIGSYKLVVDGIGSSLSFRVAPSLYPSLPHESMNYFYFHRMGEEILGKHLVDDRYARAALHPGDTSVPPYTGWCESCENFDLFGSWADAGDFGIYTVNHAISAWTLLNLHELFPEAFADGDLNIPESGNTFPDILDEVDFGSRFVRGMLPSNGGLASHKAHNHVWSDFTTTVNGENSQQSSRSAMGSSTPATYAVARVNAQLARIWDSKGGASEYVAELWNAAVDAWDRADGTSKTYNANEASPGPAIGGGDYPDGEVNDDRYAAAVEMYLSAFAFGDQSTQAYKDAMMASSYFKAVGQWDWASVNAAGTLSLYAVDNDLSSSVRLLDIEANIVSFADEIRTALDGEGYPTNLQFTGQYPWGSNSFVVNRAIALAYAYEITGNTSYQDYILRTMDYIMGVNAMDLSYVTGYGEKAETDTHDRWAWTVGQASFWPKGWLSGGPNNGLINDYETPGGVAAAKSYAGPNTAPHAWGSKENTVNWNAPLAWVAWYCENKIVPNFGGCEGNCNPVASSLIGVKVLMNTPFFLELSGECYMMYA</sequence>
<dbReference type="GeneID" id="7444393"/>
<dbReference type="InterPro" id="IPR012341">
    <property type="entry name" value="6hp_glycosidase-like_sf"/>
</dbReference>
<gene>
    <name evidence="11" type="ORF">THAPSDRAFT_264646</name>
</gene>
<organism evidence="11 12">
    <name type="scientific">Thalassiosira pseudonana</name>
    <name type="common">Marine diatom</name>
    <name type="synonym">Cyclotella nana</name>
    <dbReference type="NCBI Taxonomy" id="35128"/>
    <lineage>
        <taxon>Eukaryota</taxon>
        <taxon>Sar</taxon>
        <taxon>Stramenopiles</taxon>
        <taxon>Ochrophyta</taxon>
        <taxon>Bacillariophyta</taxon>
        <taxon>Coscinodiscophyceae</taxon>
        <taxon>Thalassiosirophycidae</taxon>
        <taxon>Thalassiosirales</taxon>
        <taxon>Thalassiosiraceae</taxon>
        <taxon>Thalassiosira</taxon>
    </lineage>
</organism>
<dbReference type="InterPro" id="IPR008928">
    <property type="entry name" value="6-hairpin_glycosidase_sf"/>
</dbReference>
<proteinExistence type="inferred from homology"/>
<dbReference type="KEGG" id="tps:THAPSDRAFT_264646"/>
<dbReference type="Pfam" id="PF00759">
    <property type="entry name" value="Glyco_hydro_9"/>
    <property type="match status" value="1"/>
</dbReference>
<keyword evidence="5" id="KW-0136">Cellulose degradation</keyword>
<dbReference type="Gene3D" id="2.60.40.10">
    <property type="entry name" value="Immunoglobulins"/>
    <property type="match status" value="1"/>
</dbReference>
<dbReference type="InterPro" id="IPR013783">
    <property type="entry name" value="Ig-like_fold"/>
</dbReference>